<evidence type="ECO:0000313" key="1">
    <source>
        <dbReference type="EMBL" id="EEG51778.1"/>
    </source>
</evidence>
<keyword evidence="2" id="KW-1185">Reference proteome</keyword>
<protein>
    <submittedName>
        <fullName evidence="1">Uncharacterized protein</fullName>
    </submittedName>
</protein>
<gene>
    <name evidence="1" type="ORF">CLOSTASPAR_06175</name>
</gene>
<comment type="caution">
    <text evidence="1">The sequence shown here is derived from an EMBL/GenBank/DDBJ whole genome shotgun (WGS) entry which is preliminary data.</text>
</comment>
<organism evidence="1 2">
    <name type="scientific">[Clostridium] asparagiforme DSM 15981</name>
    <dbReference type="NCBI Taxonomy" id="518636"/>
    <lineage>
        <taxon>Bacteria</taxon>
        <taxon>Bacillati</taxon>
        <taxon>Bacillota</taxon>
        <taxon>Clostridia</taxon>
        <taxon>Lachnospirales</taxon>
        <taxon>Lachnospiraceae</taxon>
        <taxon>Enterocloster</taxon>
    </lineage>
</organism>
<reference evidence="1 2" key="1">
    <citation type="submission" date="2009-01" db="EMBL/GenBank/DDBJ databases">
        <authorList>
            <person name="Fulton L."/>
            <person name="Clifton S."/>
            <person name="Fulton B."/>
            <person name="Xu J."/>
            <person name="Minx P."/>
            <person name="Pepin K.H."/>
            <person name="Johnson M."/>
            <person name="Bhonagiri V."/>
            <person name="Nash W.E."/>
            <person name="Mardis E.R."/>
            <person name="Wilson R.K."/>
        </authorList>
    </citation>
    <scope>NUCLEOTIDE SEQUENCE [LARGE SCALE GENOMIC DNA]</scope>
    <source>
        <strain evidence="1 2">DSM 15981</strain>
    </source>
</reference>
<sequence>MIPVKELFNAVEAAREIGCTAQKVRERMKRKLWDLGEVIPKEALGNGEKNEYNIFRYKLERFLGHPVTGRWKGGDPSA</sequence>
<proteinExistence type="predicted"/>
<dbReference type="EMBL" id="ACCJ01000529">
    <property type="protein sequence ID" value="EEG51778.1"/>
    <property type="molecule type" value="Genomic_DNA"/>
</dbReference>
<dbReference type="Proteomes" id="UP000004756">
    <property type="component" value="Unassembled WGS sequence"/>
</dbReference>
<dbReference type="AlphaFoldDB" id="C0DA72"/>
<accession>C0DA72</accession>
<reference evidence="1 2" key="2">
    <citation type="submission" date="2009-02" db="EMBL/GenBank/DDBJ databases">
        <title>Draft genome sequence of Clostridium asparagiforme (DSM 15981).</title>
        <authorList>
            <person name="Sudarsanam P."/>
            <person name="Ley R."/>
            <person name="Guruge J."/>
            <person name="Turnbaugh P.J."/>
            <person name="Mahowald M."/>
            <person name="Liep D."/>
            <person name="Gordon J."/>
        </authorList>
    </citation>
    <scope>NUCLEOTIDE SEQUENCE [LARGE SCALE GENOMIC DNA]</scope>
    <source>
        <strain evidence="1 2">DSM 15981</strain>
    </source>
</reference>
<name>C0DA72_9FIRM</name>
<evidence type="ECO:0000313" key="2">
    <source>
        <dbReference type="Proteomes" id="UP000004756"/>
    </source>
</evidence>
<dbReference type="HOGENOM" id="CLU_178320_0_0_9"/>